<proteinExistence type="predicted"/>
<name>A0A1G9SGC5_9FIRM</name>
<sequence>MRMYSRRSGYRRGTENNIPNVLAFTMIRNFLSDSSYSEMRKEYFINNLNSNQVNQVMKDIKGLFKEYKGLDVVTIETQDGDINKIIL</sequence>
<dbReference type="AlphaFoldDB" id="A0A1G9SGC5"/>
<dbReference type="Proteomes" id="UP000199068">
    <property type="component" value="Unassembled WGS sequence"/>
</dbReference>
<evidence type="ECO:0000313" key="1">
    <source>
        <dbReference type="EMBL" id="SDM34390.1"/>
    </source>
</evidence>
<dbReference type="STRING" id="1121325.SAMN04515677_109104"/>
<evidence type="ECO:0000313" key="2">
    <source>
        <dbReference type="Proteomes" id="UP000199068"/>
    </source>
</evidence>
<reference evidence="1 2" key="1">
    <citation type="submission" date="2016-10" db="EMBL/GenBank/DDBJ databases">
        <authorList>
            <person name="de Groot N.N."/>
        </authorList>
    </citation>
    <scope>NUCLEOTIDE SEQUENCE [LARGE SCALE GENOMIC DNA]</scope>
    <source>
        <strain evidence="1 2">DSM 797</strain>
    </source>
</reference>
<dbReference type="EMBL" id="FNGW01000009">
    <property type="protein sequence ID" value="SDM34390.1"/>
    <property type="molecule type" value="Genomic_DNA"/>
</dbReference>
<gene>
    <name evidence="1" type="ORF">SAMN04515677_109104</name>
</gene>
<keyword evidence="2" id="KW-1185">Reference proteome</keyword>
<protein>
    <submittedName>
        <fullName evidence="1">Uncharacterized protein</fullName>
    </submittedName>
</protein>
<dbReference type="RefSeq" id="WP_092727316.1">
    <property type="nucleotide sequence ID" value="NZ_FNGW01000009.1"/>
</dbReference>
<organism evidence="1 2">
    <name type="scientific">Romboutsia lituseburensis DSM 797</name>
    <dbReference type="NCBI Taxonomy" id="1121325"/>
    <lineage>
        <taxon>Bacteria</taxon>
        <taxon>Bacillati</taxon>
        <taxon>Bacillota</taxon>
        <taxon>Clostridia</taxon>
        <taxon>Peptostreptococcales</taxon>
        <taxon>Peptostreptococcaceae</taxon>
        <taxon>Romboutsia</taxon>
    </lineage>
</organism>
<accession>A0A1G9SGC5</accession>